<evidence type="ECO:0000256" key="2">
    <source>
        <dbReference type="ARBA" id="ARBA00006301"/>
    </source>
</evidence>
<keyword evidence="4 8" id="KW-0489">Methyltransferase</keyword>
<dbReference type="Gene3D" id="3.40.50.150">
    <property type="entry name" value="Vaccinia Virus protein VP39"/>
    <property type="match status" value="1"/>
</dbReference>
<dbReference type="Gene3D" id="1.10.10.2150">
    <property type="entry name" value="Ribosomal RNA-processing protein 8, N-terminal domain"/>
    <property type="match status" value="1"/>
</dbReference>
<comment type="function">
    <text evidence="8">S-adenosyl-L-methionine-dependent methyltransferase that specifically methylates the N(1) position of adenine in helix 25.1 in 25S rRNA. Required both for ribosomal 40S and 60S subunits biogenesis. Required for efficient pre-rRNA cleavage at site A2.</text>
</comment>
<evidence type="ECO:0000256" key="6">
    <source>
        <dbReference type="ARBA" id="ARBA00022691"/>
    </source>
</evidence>
<organism evidence="10 11">
    <name type="scientific">Ceratocystis pirilliformis</name>
    <dbReference type="NCBI Taxonomy" id="259994"/>
    <lineage>
        <taxon>Eukaryota</taxon>
        <taxon>Fungi</taxon>
        <taxon>Dikarya</taxon>
        <taxon>Ascomycota</taxon>
        <taxon>Pezizomycotina</taxon>
        <taxon>Sordariomycetes</taxon>
        <taxon>Hypocreomycetidae</taxon>
        <taxon>Microascales</taxon>
        <taxon>Ceratocystidaceae</taxon>
        <taxon>Ceratocystis</taxon>
    </lineage>
</organism>
<comment type="caution">
    <text evidence="10">The sequence shown here is derived from an EMBL/GenBank/DDBJ whole genome shotgun (WGS) entry which is preliminary data.</text>
</comment>
<dbReference type="Proteomes" id="UP001583280">
    <property type="component" value="Unassembled WGS sequence"/>
</dbReference>
<dbReference type="SUPFAM" id="SSF53335">
    <property type="entry name" value="S-adenosyl-L-methionine-dependent methyltransferases"/>
    <property type="match status" value="1"/>
</dbReference>
<protein>
    <recommendedName>
        <fullName evidence="8">Ribosomal RNA-processing protein 8</fullName>
        <ecNumber evidence="8">2.1.1.-</ecNumber>
    </recommendedName>
</protein>
<gene>
    <name evidence="10" type="primary">RRP8</name>
    <name evidence="10" type="ORF">Cpir12675_006576</name>
</gene>
<dbReference type="InterPro" id="IPR029063">
    <property type="entry name" value="SAM-dependent_MTases_sf"/>
</dbReference>
<dbReference type="PANTHER" id="PTHR12787:SF0">
    <property type="entry name" value="RIBOSOMAL RNA-PROCESSING PROTEIN 8"/>
    <property type="match status" value="1"/>
</dbReference>
<proteinExistence type="inferred from homology"/>
<evidence type="ECO:0000256" key="3">
    <source>
        <dbReference type="ARBA" id="ARBA00022552"/>
    </source>
</evidence>
<feature type="compositionally biased region" description="Low complexity" evidence="9">
    <location>
        <begin position="28"/>
        <end position="46"/>
    </location>
</feature>
<comment type="similarity">
    <text evidence="2 8">Belongs to the methyltransferase superfamily. RRP8 family.</text>
</comment>
<evidence type="ECO:0000256" key="5">
    <source>
        <dbReference type="ARBA" id="ARBA00022679"/>
    </source>
</evidence>
<evidence type="ECO:0000256" key="9">
    <source>
        <dbReference type="SAM" id="MobiDB-lite"/>
    </source>
</evidence>
<dbReference type="EC" id="2.1.1.-" evidence="8"/>
<keyword evidence="7 8" id="KW-0539">Nucleus</keyword>
<keyword evidence="11" id="KW-1185">Reference proteome</keyword>
<keyword evidence="6 8" id="KW-0949">S-adenosyl-L-methionine</keyword>
<evidence type="ECO:0000256" key="4">
    <source>
        <dbReference type="ARBA" id="ARBA00022603"/>
    </source>
</evidence>
<keyword evidence="3 8" id="KW-0698">rRNA processing</keyword>
<feature type="region of interest" description="Disordered" evidence="9">
    <location>
        <begin position="78"/>
        <end position="180"/>
    </location>
</feature>
<evidence type="ECO:0000256" key="8">
    <source>
        <dbReference type="RuleBase" id="RU365074"/>
    </source>
</evidence>
<evidence type="ECO:0000313" key="10">
    <source>
        <dbReference type="EMBL" id="KAL1887372.1"/>
    </source>
</evidence>
<reference evidence="10 11" key="1">
    <citation type="journal article" date="2024" name="IMA Fungus">
        <title>IMA Genome - F19 : A genome assembly and annotation guide to empower mycologists, including annotated draft genome sequences of Ceratocystis pirilliformis, Diaporthe australafricana, Fusarium ophioides, Paecilomyces lecythidis, and Sporothrix stenoceras.</title>
        <authorList>
            <person name="Aylward J."/>
            <person name="Wilson A.M."/>
            <person name="Visagie C.M."/>
            <person name="Spraker J."/>
            <person name="Barnes I."/>
            <person name="Buitendag C."/>
            <person name="Ceriani C."/>
            <person name="Del Mar Angel L."/>
            <person name="du Plessis D."/>
            <person name="Fuchs T."/>
            <person name="Gasser K."/>
            <person name="Kramer D."/>
            <person name="Li W."/>
            <person name="Munsamy K."/>
            <person name="Piso A."/>
            <person name="Price J.L."/>
            <person name="Sonnekus B."/>
            <person name="Thomas C."/>
            <person name="van der Nest A."/>
            <person name="van Dijk A."/>
            <person name="van Heerden A."/>
            <person name="van Vuuren N."/>
            <person name="Yilmaz N."/>
            <person name="Duong T.A."/>
            <person name="van der Merwe N.A."/>
            <person name="Wingfield M.J."/>
            <person name="Wingfield B.D."/>
        </authorList>
    </citation>
    <scope>NUCLEOTIDE SEQUENCE [LARGE SCALE GENOMIC DNA]</scope>
    <source>
        <strain evidence="10 11">CMW 12675</strain>
    </source>
</reference>
<keyword evidence="5 8" id="KW-0808">Transferase</keyword>
<dbReference type="PANTHER" id="PTHR12787">
    <property type="entry name" value="RIBOSOMAL RNA-PROCESSING PROTEIN 8"/>
    <property type="match status" value="1"/>
</dbReference>
<feature type="region of interest" description="Disordered" evidence="9">
    <location>
        <begin position="501"/>
        <end position="528"/>
    </location>
</feature>
<accession>A0ABR3YGL8</accession>
<evidence type="ECO:0000256" key="7">
    <source>
        <dbReference type="ARBA" id="ARBA00023242"/>
    </source>
</evidence>
<name>A0ABR3YGL8_9PEZI</name>
<comment type="subcellular location">
    <subcellularLocation>
        <location evidence="1 8">Nucleus</location>
        <location evidence="1 8">Nucleolus</location>
    </subcellularLocation>
</comment>
<dbReference type="InterPro" id="IPR042036">
    <property type="entry name" value="RRP8_N"/>
</dbReference>
<feature type="non-terminal residue" evidence="10">
    <location>
        <position position="1"/>
    </location>
</feature>
<feature type="compositionally biased region" description="Basic residues" evidence="9">
    <location>
        <begin position="142"/>
        <end position="155"/>
    </location>
</feature>
<dbReference type="EMBL" id="JAWDJO010000326">
    <property type="protein sequence ID" value="KAL1887372.1"/>
    <property type="molecule type" value="Genomic_DNA"/>
</dbReference>
<feature type="compositionally biased region" description="Polar residues" evidence="9">
    <location>
        <begin position="115"/>
        <end position="125"/>
    </location>
</feature>
<evidence type="ECO:0000313" key="11">
    <source>
        <dbReference type="Proteomes" id="UP001583280"/>
    </source>
</evidence>
<sequence>TLLDISMFTVKGWSVTPDKLRKESLTQAAANAASEAKASGEPTAPVKKPRKRKRAGAVSQIDVNVDNVADMWESVIEGKGTSKKAKKGAVSQQQIDKAAGDGNDVEGGDQAAPTKKQNQKAQTDVQAVDKQKSQPLLETKQSAKKMAKKEGRKKGQQSTQATLSSDPSPAPVPTPAPAALAPLPIPSAKLTPLQRAMRAKLIPARFRHLNETLYTRPSEEALELFSATPELFEEYHAGFRQQVEVWPENPVDGYVALVRERAAHRAPYVRRGAAKAEKPSYASLAVTPLPRTQGTCVIADMGCGDAKLAQALQSDTAGLRVRVHSFDLHSPSPLVTAADIANVPLDDGAVDVVVFCLALMGTNWLDFIDEAYRILHWKGELWVSEIKSRFGRVAGPANNAAPGRNVVSHSVGNRKKAAVVAKKPSKEDKEKQLVGQHKELAIEVDGEVDRRQETDVSAFVGALQKRGFVLHGEPDEAVDLSNRMFVKMHFIKAAPPVKGKNVDKYGKPANGQQKKKWPVGNDEHDEELDEDAILKPCVYKLR</sequence>
<dbReference type="InterPro" id="IPR007823">
    <property type="entry name" value="RRP8"/>
</dbReference>
<evidence type="ECO:0000256" key="1">
    <source>
        <dbReference type="ARBA" id="ARBA00004604"/>
    </source>
</evidence>
<dbReference type="Pfam" id="PF05148">
    <property type="entry name" value="Methyltransf_8"/>
    <property type="match status" value="1"/>
</dbReference>
<feature type="region of interest" description="Disordered" evidence="9">
    <location>
        <begin position="26"/>
        <end position="58"/>
    </location>
</feature>
<dbReference type="GO" id="GO:0106142">
    <property type="term" value="F:rRNA (adenine-N1-)-methyltransferase activity"/>
    <property type="evidence" value="ECO:0007669"/>
    <property type="project" value="UniProtKB-EC"/>
</dbReference>